<dbReference type="RefSeq" id="WP_178038190.1">
    <property type="nucleotide sequence ID" value="NZ_JBBMFE010000004.1"/>
</dbReference>
<evidence type="ECO:0000313" key="1">
    <source>
        <dbReference type="EMBL" id="MEQ2472065.1"/>
    </source>
</evidence>
<evidence type="ECO:0000313" key="2">
    <source>
        <dbReference type="Proteomes" id="UP001438008"/>
    </source>
</evidence>
<dbReference type="Proteomes" id="UP001438008">
    <property type="component" value="Unassembled WGS sequence"/>
</dbReference>
<sequence>MERKYVKALNFDLDTYQLKKHYPGNDYHHAYSDLRKFFRKHGFRHRQGSGYLSVNRITTVDIYRLMKELSSQLPWMGECVHKIDVTNVGNQHGLVELLKKSEHSGNEAPELYTEKY</sequence>
<dbReference type="InterPro" id="IPR048135">
    <property type="entry name" value="VapD-like"/>
</dbReference>
<comment type="caution">
    <text evidence="1">The sequence shown here is derived from an EMBL/GenBank/DDBJ whole genome shotgun (WGS) entry which is preliminary data.</text>
</comment>
<keyword evidence="2" id="KW-1185">Reference proteome</keyword>
<dbReference type="Gene3D" id="3.30.70.240">
    <property type="match status" value="1"/>
</dbReference>
<reference evidence="1 2" key="1">
    <citation type="submission" date="2024-03" db="EMBL/GenBank/DDBJ databases">
        <title>Human intestinal bacterial collection.</title>
        <authorList>
            <person name="Pauvert C."/>
            <person name="Hitch T.C.A."/>
            <person name="Clavel T."/>
        </authorList>
    </citation>
    <scope>NUCLEOTIDE SEQUENCE [LARGE SCALE GENOMIC DNA]</scope>
    <source>
        <strain evidence="1 2">CLA-AA-H132</strain>
    </source>
</reference>
<proteinExistence type="predicted"/>
<dbReference type="NCBIfam" id="NF041506">
    <property type="entry name" value="VapD"/>
    <property type="match status" value="1"/>
</dbReference>
<organism evidence="1 2">
    <name type="scientific">Laedolimicola intestinihominis</name>
    <dbReference type="NCBI Taxonomy" id="3133166"/>
    <lineage>
        <taxon>Bacteria</taxon>
        <taxon>Bacillati</taxon>
        <taxon>Bacillota</taxon>
        <taxon>Clostridia</taxon>
        <taxon>Lachnospirales</taxon>
        <taxon>Lachnospiraceae</taxon>
        <taxon>Laedolimicola</taxon>
    </lineage>
</organism>
<name>A0ABV1FFA9_9FIRM</name>
<dbReference type="EMBL" id="JBBMFE010000004">
    <property type="protein sequence ID" value="MEQ2472065.1"/>
    <property type="molecule type" value="Genomic_DNA"/>
</dbReference>
<accession>A0ABV1FFA9</accession>
<protein>
    <submittedName>
        <fullName evidence="1">VapD family protein</fullName>
    </submittedName>
</protein>
<gene>
    <name evidence="1" type="primary">vapD</name>
    <name evidence="1" type="ORF">WMO29_06120</name>
</gene>